<name>R6TPW7_9BACT</name>
<comment type="caution">
    <text evidence="1">The sequence shown here is derived from an EMBL/GenBank/DDBJ whole genome shotgun (WGS) entry which is preliminary data.</text>
</comment>
<dbReference type="AlphaFoldDB" id="R6TPW7"/>
<organism evidence="1 2">
    <name type="scientific">Candidatus Colimorpha enterica</name>
    <dbReference type="NCBI Taxonomy" id="3083063"/>
    <lineage>
        <taxon>Bacteria</taxon>
        <taxon>Pseudomonadati</taxon>
        <taxon>Bacteroidota</taxon>
        <taxon>Bacteroidia</taxon>
        <taxon>Bacteroidales</taxon>
        <taxon>Candidatus Colimorpha</taxon>
    </lineage>
</organism>
<accession>R6TPW7</accession>
<evidence type="ECO:0000313" key="2">
    <source>
        <dbReference type="Proteomes" id="UP000017938"/>
    </source>
</evidence>
<sequence length="188" mass="21272">MDGMAAFREQYRFLKRTVSAADDRNVLACVKSSVAYGTEGYPVSDKLLLALKPEKPVLGAGRDYDGARFVFAAVGGDFFCFSEVGDFDRGLHSQICALLQNLIDELIGKFHPAHLDKTGIVFYLRRKDGLSAEGILFKHKHRFVLPPAVKRRGQPRRASADDYYIKHNVTFFFSQICRNAETFRQIFI</sequence>
<protein>
    <submittedName>
        <fullName evidence="1">Uncharacterized protein</fullName>
    </submittedName>
</protein>
<dbReference type="AntiFam" id="ANF00233">
    <property type="entry name" value="Shadow ORF (opposite trxB)"/>
</dbReference>
<proteinExistence type="predicted"/>
<dbReference type="EMBL" id="CBFW010000297">
    <property type="protein sequence ID" value="CDC75448.1"/>
    <property type="molecule type" value="Genomic_DNA"/>
</dbReference>
<gene>
    <name evidence="1" type="ORF">BN580_01841</name>
</gene>
<evidence type="ECO:0000313" key="1">
    <source>
        <dbReference type="EMBL" id="CDC75448.1"/>
    </source>
</evidence>
<reference evidence="1" key="1">
    <citation type="submission" date="2012-11" db="EMBL/GenBank/DDBJ databases">
        <title>Dependencies among metagenomic species, viruses, plasmids and units of genetic variation.</title>
        <authorList>
            <person name="Nielsen H.B."/>
            <person name="Almeida M."/>
            <person name="Juncker A.S."/>
            <person name="Rasmussen S."/>
            <person name="Li J."/>
            <person name="Sunagawa S."/>
            <person name="Plichta D."/>
            <person name="Gautier L."/>
            <person name="Le Chatelier E."/>
            <person name="Peletier E."/>
            <person name="Bonde I."/>
            <person name="Nielsen T."/>
            <person name="Manichanh C."/>
            <person name="Arumugam M."/>
            <person name="Batto J."/>
            <person name="Santos M.B.Q.D."/>
            <person name="Blom N."/>
            <person name="Borruel N."/>
            <person name="Burgdorf K.S."/>
            <person name="Boumezbeur F."/>
            <person name="Casellas F."/>
            <person name="Dore J."/>
            <person name="Guarner F."/>
            <person name="Hansen T."/>
            <person name="Hildebrand F."/>
            <person name="Kaas R.S."/>
            <person name="Kennedy S."/>
            <person name="Kristiansen K."/>
            <person name="Kultima J.R."/>
            <person name="Leonard P."/>
            <person name="Levenez F."/>
            <person name="Lund O."/>
            <person name="Moumen B."/>
            <person name="Le Paslier D."/>
            <person name="Pons N."/>
            <person name="Pedersen O."/>
            <person name="Prifti E."/>
            <person name="Qin J."/>
            <person name="Raes J."/>
            <person name="Tap J."/>
            <person name="Tims S."/>
            <person name="Ussery D.W."/>
            <person name="Yamada T."/>
            <person name="MetaHit consortium"/>
            <person name="Renault P."/>
            <person name="Sicheritz-Ponten T."/>
            <person name="Bork P."/>
            <person name="Wang J."/>
            <person name="Brunak S."/>
            <person name="Ehrlich S.D."/>
        </authorList>
    </citation>
    <scope>NUCLEOTIDE SEQUENCE [LARGE SCALE GENOMIC DNA]</scope>
</reference>
<dbReference type="Proteomes" id="UP000017938">
    <property type="component" value="Unassembled WGS sequence"/>
</dbReference>